<evidence type="ECO:0000313" key="4">
    <source>
        <dbReference type="EMBL" id="GAA3278574.1"/>
    </source>
</evidence>
<keyword evidence="2" id="KW-0234">DNA repair</keyword>
<evidence type="ECO:0000313" key="5">
    <source>
        <dbReference type="Proteomes" id="UP001501736"/>
    </source>
</evidence>
<dbReference type="InterPro" id="IPR051912">
    <property type="entry name" value="Alkylbase_DNA_Glycosylase/TA"/>
</dbReference>
<evidence type="ECO:0000256" key="2">
    <source>
        <dbReference type="ARBA" id="ARBA00023204"/>
    </source>
</evidence>
<dbReference type="PANTHER" id="PTHR43003:SF6">
    <property type="entry name" value="DNA GLYCOSYLASE"/>
    <property type="match status" value="1"/>
</dbReference>
<dbReference type="RefSeq" id="WP_344717206.1">
    <property type="nucleotide sequence ID" value="NZ_BAAAYG010000001.1"/>
</dbReference>
<dbReference type="Proteomes" id="UP001501736">
    <property type="component" value="Unassembled WGS sequence"/>
</dbReference>
<dbReference type="InterPro" id="IPR011257">
    <property type="entry name" value="DNA_glycosylase"/>
</dbReference>
<sequence>MTSSPDAAPAAEQVLDLGGVLDLPRTLGVLQRGRADPALQVDGGPLGGGAVGGPDGTPGAGAWLAFRQESRQQAGGSGPAGGTALPTLLRLDQLDASRVRARAWTAAPDDDGAVAATAVAEAATLLGAADDWTACERLLDARGDEQSAALARVRRRHPGVRLPATGRLVEQLVTVVLEQKVTHDEARRSWRELLRAVGDRPPGPAPRGMLLPPTPTQLRGIPSWTWHRLGVQPPLAATIQRVAERASALRRLGAVGPADVDAAAELADRLTALRGIGAWTAAETLQRSHGAADLVAVGDYHLAHRVGEALTGQRTDDAGMLALLEPWRGHRQRVVRLIGLSGFQHQRRGPMLAPEDHRRR</sequence>
<name>A0ABP6R5V5_9MICC</name>
<accession>A0ABP6R5V5</accession>
<keyword evidence="1" id="KW-0227">DNA damage</keyword>
<comment type="caution">
    <text evidence="4">The sequence shown here is derived from an EMBL/GenBank/DDBJ whole genome shotgun (WGS) entry which is preliminary data.</text>
</comment>
<proteinExistence type="predicted"/>
<evidence type="ECO:0000256" key="3">
    <source>
        <dbReference type="SAM" id="MobiDB-lite"/>
    </source>
</evidence>
<reference evidence="5" key="1">
    <citation type="journal article" date="2019" name="Int. J. Syst. Evol. Microbiol.">
        <title>The Global Catalogue of Microorganisms (GCM) 10K type strain sequencing project: providing services to taxonomists for standard genome sequencing and annotation.</title>
        <authorList>
            <consortium name="The Broad Institute Genomics Platform"/>
            <consortium name="The Broad Institute Genome Sequencing Center for Infectious Disease"/>
            <person name="Wu L."/>
            <person name="Ma J."/>
        </authorList>
    </citation>
    <scope>NUCLEOTIDE SEQUENCE [LARGE SCALE GENOMIC DNA]</scope>
    <source>
        <strain evidence="5">JCM 11483</strain>
    </source>
</reference>
<dbReference type="EMBL" id="BAAAYG010000001">
    <property type="protein sequence ID" value="GAA3278574.1"/>
    <property type="molecule type" value="Genomic_DNA"/>
</dbReference>
<feature type="compositionally biased region" description="Gly residues" evidence="3">
    <location>
        <begin position="44"/>
        <end position="59"/>
    </location>
</feature>
<dbReference type="Gene3D" id="1.10.340.30">
    <property type="entry name" value="Hypothetical protein, domain 2"/>
    <property type="match status" value="1"/>
</dbReference>
<protein>
    <submittedName>
        <fullName evidence="4">DNA-3-methyladenine glycosylase</fullName>
    </submittedName>
</protein>
<feature type="region of interest" description="Disordered" evidence="3">
    <location>
        <begin position="40"/>
        <end position="60"/>
    </location>
</feature>
<gene>
    <name evidence="4" type="ORF">GCM10020260_00820</name>
</gene>
<organism evidence="4 5">
    <name type="scientific">Nesterenkonia halobia</name>
    <dbReference type="NCBI Taxonomy" id="37922"/>
    <lineage>
        <taxon>Bacteria</taxon>
        <taxon>Bacillati</taxon>
        <taxon>Actinomycetota</taxon>
        <taxon>Actinomycetes</taxon>
        <taxon>Micrococcales</taxon>
        <taxon>Micrococcaceae</taxon>
        <taxon>Nesterenkonia</taxon>
    </lineage>
</organism>
<dbReference type="PANTHER" id="PTHR43003">
    <property type="entry name" value="DNA-3-METHYLADENINE GLYCOSYLASE"/>
    <property type="match status" value="1"/>
</dbReference>
<evidence type="ECO:0000256" key="1">
    <source>
        <dbReference type="ARBA" id="ARBA00022763"/>
    </source>
</evidence>
<keyword evidence="5" id="KW-1185">Reference proteome</keyword>
<dbReference type="SUPFAM" id="SSF48150">
    <property type="entry name" value="DNA-glycosylase"/>
    <property type="match status" value="1"/>
</dbReference>